<evidence type="ECO:0000313" key="4">
    <source>
        <dbReference type="EMBL" id="KIO32657.1"/>
    </source>
</evidence>
<dbReference type="PANTHER" id="PTHR10366:SF564">
    <property type="entry name" value="STEROL-4-ALPHA-CARBOXYLATE 3-DEHYDROGENASE, DECARBOXYLATING"/>
    <property type="match status" value="1"/>
</dbReference>
<dbReference type="EMBL" id="KN822953">
    <property type="protein sequence ID" value="KIO32657.1"/>
    <property type="molecule type" value="Genomic_DNA"/>
</dbReference>
<reference evidence="5" key="2">
    <citation type="submission" date="2015-01" db="EMBL/GenBank/DDBJ databases">
        <title>Evolutionary Origins and Diversification of the Mycorrhizal Mutualists.</title>
        <authorList>
            <consortium name="DOE Joint Genome Institute"/>
            <consortium name="Mycorrhizal Genomics Consortium"/>
            <person name="Kohler A."/>
            <person name="Kuo A."/>
            <person name="Nagy L.G."/>
            <person name="Floudas D."/>
            <person name="Copeland A."/>
            <person name="Barry K.W."/>
            <person name="Cichocki N."/>
            <person name="Veneault-Fourrey C."/>
            <person name="LaButti K."/>
            <person name="Lindquist E.A."/>
            <person name="Lipzen A."/>
            <person name="Lundell T."/>
            <person name="Morin E."/>
            <person name="Murat C."/>
            <person name="Riley R."/>
            <person name="Ohm R."/>
            <person name="Sun H."/>
            <person name="Tunlid A."/>
            <person name="Henrissat B."/>
            <person name="Grigoriev I.V."/>
            <person name="Hibbett D.S."/>
            <person name="Martin F."/>
        </authorList>
    </citation>
    <scope>NUCLEOTIDE SEQUENCE [LARGE SCALE GENOMIC DNA]</scope>
    <source>
        <strain evidence="5">MUT 4182</strain>
    </source>
</reference>
<dbReference type="GO" id="GO:0016616">
    <property type="term" value="F:oxidoreductase activity, acting on the CH-OH group of donors, NAD or NADP as acceptor"/>
    <property type="evidence" value="ECO:0007669"/>
    <property type="project" value="TreeGrafter"/>
</dbReference>
<dbReference type="AlphaFoldDB" id="A0A0C3MFZ7"/>
<dbReference type="InterPro" id="IPR050425">
    <property type="entry name" value="NAD(P)_dehydrat-like"/>
</dbReference>
<dbReference type="OrthoDB" id="2735536at2759"/>
<organism evidence="4 5">
    <name type="scientific">Tulasnella calospora MUT 4182</name>
    <dbReference type="NCBI Taxonomy" id="1051891"/>
    <lineage>
        <taxon>Eukaryota</taxon>
        <taxon>Fungi</taxon>
        <taxon>Dikarya</taxon>
        <taxon>Basidiomycota</taxon>
        <taxon>Agaricomycotina</taxon>
        <taxon>Agaricomycetes</taxon>
        <taxon>Cantharellales</taxon>
        <taxon>Tulasnellaceae</taxon>
        <taxon>Tulasnella</taxon>
    </lineage>
</organism>
<dbReference type="InterPro" id="IPR001509">
    <property type="entry name" value="Epimerase_deHydtase"/>
</dbReference>
<dbReference type="STRING" id="1051891.A0A0C3MFZ7"/>
<keyword evidence="5" id="KW-1185">Reference proteome</keyword>
<sequence>MPAVLPPAKVLVTGASGFIGAWVAKALLERGFTVIGTVRSEPKGEYLKTLFKQYENQFSYAIVPDVAEEGAFDKAVVGVDAVAHVASPVSYSAEDPQDLIRPALSGTLSILGSVKAYGTSVWRIVITSSRASIVNDKPQAGWPTFDEADWNDVSPKEIELKGKDAHLIQS</sequence>
<feature type="domain" description="NAD-dependent epimerase/dehydratase" evidence="3">
    <location>
        <begin position="10"/>
        <end position="139"/>
    </location>
</feature>
<evidence type="ECO:0000313" key="5">
    <source>
        <dbReference type="Proteomes" id="UP000054248"/>
    </source>
</evidence>
<protein>
    <recommendedName>
        <fullName evidence="3">NAD-dependent epimerase/dehydratase domain-containing protein</fullName>
    </recommendedName>
</protein>
<evidence type="ECO:0000259" key="3">
    <source>
        <dbReference type="Pfam" id="PF01370"/>
    </source>
</evidence>
<dbReference type="HOGENOM" id="CLU_007383_9_4_1"/>
<dbReference type="InterPro" id="IPR036291">
    <property type="entry name" value="NAD(P)-bd_dom_sf"/>
</dbReference>
<evidence type="ECO:0000256" key="2">
    <source>
        <dbReference type="ARBA" id="ARBA00023445"/>
    </source>
</evidence>
<dbReference type="Gene3D" id="3.40.50.720">
    <property type="entry name" value="NAD(P)-binding Rossmann-like Domain"/>
    <property type="match status" value="1"/>
</dbReference>
<name>A0A0C3MFZ7_9AGAM</name>
<dbReference type="PANTHER" id="PTHR10366">
    <property type="entry name" value="NAD DEPENDENT EPIMERASE/DEHYDRATASE"/>
    <property type="match status" value="1"/>
</dbReference>
<accession>A0A0C3MFZ7</accession>
<proteinExistence type="inferred from homology"/>
<dbReference type="Proteomes" id="UP000054248">
    <property type="component" value="Unassembled WGS sequence"/>
</dbReference>
<gene>
    <name evidence="4" type="ORF">M407DRAFT_212638</name>
</gene>
<keyword evidence="1" id="KW-0560">Oxidoreductase</keyword>
<comment type="similarity">
    <text evidence="2">Belongs to the NAD(P)-dependent epimerase/dehydratase family. Dihydroflavonol-4-reductase subfamily.</text>
</comment>
<dbReference type="SUPFAM" id="SSF51735">
    <property type="entry name" value="NAD(P)-binding Rossmann-fold domains"/>
    <property type="match status" value="1"/>
</dbReference>
<evidence type="ECO:0000256" key="1">
    <source>
        <dbReference type="ARBA" id="ARBA00023002"/>
    </source>
</evidence>
<reference evidence="4 5" key="1">
    <citation type="submission" date="2014-04" db="EMBL/GenBank/DDBJ databases">
        <authorList>
            <consortium name="DOE Joint Genome Institute"/>
            <person name="Kuo A."/>
            <person name="Girlanda M."/>
            <person name="Perotto S."/>
            <person name="Kohler A."/>
            <person name="Nagy L.G."/>
            <person name="Floudas D."/>
            <person name="Copeland A."/>
            <person name="Barry K.W."/>
            <person name="Cichocki N."/>
            <person name="Veneault-Fourrey C."/>
            <person name="LaButti K."/>
            <person name="Lindquist E.A."/>
            <person name="Lipzen A."/>
            <person name="Lundell T."/>
            <person name="Morin E."/>
            <person name="Murat C."/>
            <person name="Sun H."/>
            <person name="Tunlid A."/>
            <person name="Henrissat B."/>
            <person name="Grigoriev I.V."/>
            <person name="Hibbett D.S."/>
            <person name="Martin F."/>
            <person name="Nordberg H.P."/>
            <person name="Cantor M.N."/>
            <person name="Hua S.X."/>
        </authorList>
    </citation>
    <scope>NUCLEOTIDE SEQUENCE [LARGE SCALE GENOMIC DNA]</scope>
    <source>
        <strain evidence="4 5">MUT 4182</strain>
    </source>
</reference>
<dbReference type="Pfam" id="PF01370">
    <property type="entry name" value="Epimerase"/>
    <property type="match status" value="1"/>
</dbReference>